<evidence type="ECO:0000313" key="2">
    <source>
        <dbReference type="EnsemblPlants" id="TraesCS1B02G210600.2"/>
    </source>
</evidence>
<dbReference type="STRING" id="4565.A0A3B5YY94"/>
<dbReference type="Gramene" id="TraesLAC1B03G00298070.2">
    <property type="protein sequence ID" value="TraesLAC1B03G00298070.2"/>
    <property type="gene ID" value="TraesLAC1B03G00298070"/>
</dbReference>
<feature type="region of interest" description="Disordered" evidence="1">
    <location>
        <begin position="34"/>
        <end position="60"/>
    </location>
</feature>
<feature type="compositionally biased region" description="Acidic residues" evidence="1">
    <location>
        <begin position="248"/>
        <end position="290"/>
    </location>
</feature>
<accession>A0A3B5YY94</accession>
<feature type="region of interest" description="Disordered" evidence="1">
    <location>
        <begin position="190"/>
        <end position="290"/>
    </location>
</feature>
<dbReference type="Gramene" id="TraesNOR1B03G00299340.2">
    <property type="protein sequence ID" value="TraesNOR1B03G00299340.2"/>
    <property type="gene ID" value="TraesNOR1B03G00299340"/>
</dbReference>
<sequence>METPLSTRRITRSLAAASALLGFDSPPAEKSAAAAADVTCSRSKKAVPKGGDGPRAALHDITNDSPIVGLAAGGLVHAADRTPQASTAGAKNRPRPRCTPGSGEALLRGQVKTLLQKVDEEGAAAAVIRPVRIHALLGVTRSPAQLLAPTPFNTPQLWAESAGRGESAQPDGRTVLPCVLEQEELIPKLQAIADPPPNRALVFDDSPGKSDQSTDGSSLTFHVSSSDRSADDDSSSVWSIQVNVSSEEKEEEDIGVDTVGEPEEEYNTEEEPEGEYYTEEEDWEDDDDDSECFDDLCEGMSKMSVFEAEEKKKVGLPAFEGRHTRFVYNSDDEIVERKEVENAAAEHGALLRGLPVPEGKHLRFHDDDDEEE</sequence>
<evidence type="ECO:0000313" key="3">
    <source>
        <dbReference type="Proteomes" id="UP000019116"/>
    </source>
</evidence>
<gene>
    <name evidence="2" type="primary">LOC123126350</name>
</gene>
<dbReference type="PANTHER" id="PTHR47512:SF3">
    <property type="entry name" value="CHALCONE-FLAVONONE ISOMERASE FAMILY PROTEIN"/>
    <property type="match status" value="1"/>
</dbReference>
<dbReference type="EnsemblPlants" id="TraesCS1B02G210600.2">
    <property type="protein sequence ID" value="TraesCS1B02G210600.2"/>
    <property type="gene ID" value="TraesCS1B02G210600"/>
</dbReference>
<reference evidence="2" key="2">
    <citation type="submission" date="2018-10" db="UniProtKB">
        <authorList>
            <consortium name="EnsemblPlants"/>
        </authorList>
    </citation>
    <scope>IDENTIFICATION</scope>
</reference>
<feature type="region of interest" description="Disordered" evidence="1">
    <location>
        <begin position="82"/>
        <end position="104"/>
    </location>
</feature>
<keyword evidence="3" id="KW-1185">Reference proteome</keyword>
<evidence type="ECO:0000256" key="1">
    <source>
        <dbReference type="SAM" id="MobiDB-lite"/>
    </source>
</evidence>
<dbReference type="Gramene" id="TraesCS1B02G210600.2">
    <property type="protein sequence ID" value="TraesCS1B02G210600.2"/>
    <property type="gene ID" value="TraesCS1B02G210600"/>
</dbReference>
<organism evidence="2">
    <name type="scientific">Triticum aestivum</name>
    <name type="common">Wheat</name>
    <dbReference type="NCBI Taxonomy" id="4565"/>
    <lineage>
        <taxon>Eukaryota</taxon>
        <taxon>Viridiplantae</taxon>
        <taxon>Streptophyta</taxon>
        <taxon>Embryophyta</taxon>
        <taxon>Tracheophyta</taxon>
        <taxon>Spermatophyta</taxon>
        <taxon>Magnoliopsida</taxon>
        <taxon>Liliopsida</taxon>
        <taxon>Poales</taxon>
        <taxon>Poaceae</taxon>
        <taxon>BOP clade</taxon>
        <taxon>Pooideae</taxon>
        <taxon>Triticodae</taxon>
        <taxon>Triticeae</taxon>
        <taxon>Triticinae</taxon>
        <taxon>Triticum</taxon>
    </lineage>
</organism>
<dbReference type="GeneID" id="123126350"/>
<feature type="compositionally biased region" description="Polar residues" evidence="1">
    <location>
        <begin position="209"/>
        <end position="223"/>
    </location>
</feature>
<reference evidence="2" key="1">
    <citation type="submission" date="2018-08" db="EMBL/GenBank/DDBJ databases">
        <authorList>
            <person name="Rossello M."/>
        </authorList>
    </citation>
    <scope>NUCLEOTIDE SEQUENCE [LARGE SCALE GENOMIC DNA]</scope>
    <source>
        <strain evidence="2">cv. Chinese Spring</strain>
    </source>
</reference>
<dbReference type="Proteomes" id="UP000019116">
    <property type="component" value="Chromosome 1B"/>
</dbReference>
<protein>
    <submittedName>
        <fullName evidence="2">Uncharacterized protein</fullName>
    </submittedName>
</protein>
<dbReference type="Gramene" id="TraesCS1B03G0616100.2">
    <property type="protein sequence ID" value="TraesCS1B03G0616100.2.CDS"/>
    <property type="gene ID" value="TraesCS1B03G0616100"/>
</dbReference>
<proteinExistence type="predicted"/>
<dbReference type="PANTHER" id="PTHR47512">
    <property type="entry name" value="EXPRESSED PROTEIN"/>
    <property type="match status" value="1"/>
</dbReference>
<name>A0A3B5YY94_WHEAT</name>
<dbReference type="AlphaFoldDB" id="A0A3B5YY94"/>
<dbReference type="OrthoDB" id="162989at2759"/>
<dbReference type="RefSeq" id="XP_044402637.1">
    <property type="nucleotide sequence ID" value="XM_044546702.1"/>
</dbReference>